<comment type="caution">
    <text evidence="2">The sequence shown here is derived from an EMBL/GenBank/DDBJ whole genome shotgun (WGS) entry which is preliminary data.</text>
</comment>
<evidence type="ECO:0000313" key="3">
    <source>
        <dbReference type="Proteomes" id="UP000011592"/>
    </source>
</evidence>
<feature type="region of interest" description="Disordered" evidence="1">
    <location>
        <begin position="1"/>
        <end position="38"/>
    </location>
</feature>
<dbReference type="InterPro" id="IPR043850">
    <property type="entry name" value="DUF5812"/>
</dbReference>
<sequence length="195" mass="21600">MTRARGRLTPERRVRSTLAFGRRAKPETGKPTRPLRPFMTEKTGTFVVTHAEPDSAVVRDVETAQVHTLGSNPDLEVHDVLEATVAPEPPLDVTWELVDIADRRAIELVDSDLEPTTYEKELAAEAEIGDLVQEERAGTGEIHVFSVPEDEVEPAAQDVLADEETISRAARLEAVRVEVRRSVDDGVLSVRYLPD</sequence>
<reference evidence="2 3" key="1">
    <citation type="journal article" date="2014" name="PLoS Genet.">
        <title>Phylogenetically driven sequencing of extremely halophilic archaea reveals strategies for static and dynamic osmo-response.</title>
        <authorList>
            <person name="Becker E.A."/>
            <person name="Seitzer P.M."/>
            <person name="Tritt A."/>
            <person name="Larsen D."/>
            <person name="Krusor M."/>
            <person name="Yao A.I."/>
            <person name="Wu D."/>
            <person name="Madern D."/>
            <person name="Eisen J.A."/>
            <person name="Darling A.E."/>
            <person name="Facciotti M.T."/>
        </authorList>
    </citation>
    <scope>NUCLEOTIDE SEQUENCE [LARGE SCALE GENOMIC DNA]</scope>
    <source>
        <strain evidence="2 3">JCM 14663</strain>
    </source>
</reference>
<organism evidence="2 3">
    <name type="scientific">Natrinema gari JCM 14663</name>
    <dbReference type="NCBI Taxonomy" id="1230459"/>
    <lineage>
        <taxon>Archaea</taxon>
        <taxon>Methanobacteriati</taxon>
        <taxon>Methanobacteriota</taxon>
        <taxon>Stenosarchaea group</taxon>
        <taxon>Halobacteria</taxon>
        <taxon>Halobacteriales</taxon>
        <taxon>Natrialbaceae</taxon>
        <taxon>Natrinema</taxon>
    </lineage>
</organism>
<dbReference type="PATRIC" id="fig|1230459.4.peg.1897"/>
<evidence type="ECO:0000313" key="2">
    <source>
        <dbReference type="EMBL" id="ELY79937.1"/>
    </source>
</evidence>
<protein>
    <submittedName>
        <fullName evidence="2">Uncharacterized protein</fullName>
    </submittedName>
</protein>
<dbReference type="EMBL" id="AOIJ01000049">
    <property type="protein sequence ID" value="ELY79937.1"/>
    <property type="molecule type" value="Genomic_DNA"/>
</dbReference>
<dbReference type="AlphaFoldDB" id="L9Z2M1"/>
<gene>
    <name evidence="2" type="ORF">C486_09495</name>
</gene>
<evidence type="ECO:0000256" key="1">
    <source>
        <dbReference type="SAM" id="MobiDB-lite"/>
    </source>
</evidence>
<proteinExistence type="predicted"/>
<keyword evidence="3" id="KW-1185">Reference proteome</keyword>
<dbReference type="Proteomes" id="UP000011592">
    <property type="component" value="Unassembled WGS sequence"/>
</dbReference>
<dbReference type="Pfam" id="PF19129">
    <property type="entry name" value="DUF5812"/>
    <property type="match status" value="1"/>
</dbReference>
<name>L9Z2M1_9EURY</name>
<accession>L9Z2M1</accession>